<organism evidence="1 2">
    <name type="scientific">Anoxybacterium hadale</name>
    <dbReference type="NCBI Taxonomy" id="3408580"/>
    <lineage>
        <taxon>Bacteria</taxon>
        <taxon>Bacillati</taxon>
        <taxon>Bacillota</taxon>
        <taxon>Clostridia</taxon>
        <taxon>Peptostreptococcales</taxon>
        <taxon>Anaerovoracaceae</taxon>
        <taxon>Anoxybacterium</taxon>
    </lineage>
</organism>
<keyword evidence="2" id="KW-1185">Reference proteome</keyword>
<sequence length="400" mass="42598">MLNNNTFYKIISVVLALALWVYVIQTENPMQSKTISDVTVQLLNEESLTARGLALSGEAEYTVDVKVQAKKSELSSISAADLIANADLFGYSMGKNYIPVTVTAPEGVTILDIKPIKINVVIEERVEVAKPIQVNFIGQFENGIEAGQVTTQPEEILVSGAKSEVGAVSHIQADVNTVKLTADGVTVQTRAVAVNREGDVVSNVRLSSPFIDVSAKLSNVVAVPLNVEITGQVAPIYEVTGMDVPPTVKIKGSASDLANITSLTAAPIDISTVASTSKLPLDIALPEGVEFANGYEHMGVGITIKPAAIKEFTYTSDEILMEGIEGANNISITTPQIKVTVSGSEAVIAGLVKSDLVPYLMLDAESLISAAAKVQLRYEKELGYITVDPEEVHITLNEEE</sequence>
<evidence type="ECO:0000313" key="2">
    <source>
        <dbReference type="Proteomes" id="UP000594014"/>
    </source>
</evidence>
<accession>A0ACD1AD83</accession>
<reference evidence="1" key="1">
    <citation type="submission" date="2019-08" db="EMBL/GenBank/DDBJ databases">
        <title>Genome sequence of Clostridiales bacterium MT110.</title>
        <authorList>
            <person name="Cao J."/>
        </authorList>
    </citation>
    <scope>NUCLEOTIDE SEQUENCE</scope>
    <source>
        <strain evidence="1">MT110</strain>
    </source>
</reference>
<proteinExistence type="predicted"/>
<evidence type="ECO:0000313" key="1">
    <source>
        <dbReference type="EMBL" id="QOX64259.1"/>
    </source>
</evidence>
<gene>
    <name evidence="1" type="ORF">FRZ06_13370</name>
</gene>
<name>A0ACD1AD83_9FIRM</name>
<dbReference type="EMBL" id="CP042469">
    <property type="protein sequence ID" value="QOX64259.1"/>
    <property type="molecule type" value="Genomic_DNA"/>
</dbReference>
<dbReference type="Proteomes" id="UP000594014">
    <property type="component" value="Chromosome"/>
</dbReference>
<protein>
    <submittedName>
        <fullName evidence="1">Uncharacterized protein</fullName>
    </submittedName>
</protein>